<comment type="similarity">
    <text evidence="1">Belongs to the thioesterase PaaI family.</text>
</comment>
<dbReference type="Proteomes" id="UP001500839">
    <property type="component" value="Unassembled WGS sequence"/>
</dbReference>
<keyword evidence="2" id="KW-0378">Hydrolase</keyword>
<dbReference type="CDD" id="cd03443">
    <property type="entry name" value="PaaI_thioesterase"/>
    <property type="match status" value="1"/>
</dbReference>
<accession>A0ABP9C3B8</accession>
<dbReference type="Pfam" id="PF03061">
    <property type="entry name" value="4HBT"/>
    <property type="match status" value="1"/>
</dbReference>
<dbReference type="EMBL" id="BAABKQ010000001">
    <property type="protein sequence ID" value="GAA4802412.1"/>
    <property type="molecule type" value="Genomic_DNA"/>
</dbReference>
<evidence type="ECO:0000256" key="1">
    <source>
        <dbReference type="ARBA" id="ARBA00008324"/>
    </source>
</evidence>
<evidence type="ECO:0000259" key="3">
    <source>
        <dbReference type="Pfam" id="PF03061"/>
    </source>
</evidence>
<dbReference type="PANTHER" id="PTHR43240:SF5">
    <property type="entry name" value="1,4-DIHYDROXY-2-NAPHTHOYL-COA THIOESTERASE 1"/>
    <property type="match status" value="1"/>
</dbReference>
<dbReference type="NCBIfam" id="TIGR00369">
    <property type="entry name" value="unchar_dom_1"/>
    <property type="match status" value="1"/>
</dbReference>
<dbReference type="InterPro" id="IPR003736">
    <property type="entry name" value="PAAI_dom"/>
</dbReference>
<dbReference type="PANTHER" id="PTHR43240">
    <property type="entry name" value="1,4-DIHYDROXY-2-NAPHTHOYL-COA THIOESTERASE 1"/>
    <property type="match status" value="1"/>
</dbReference>
<dbReference type="InterPro" id="IPR029069">
    <property type="entry name" value="HotDog_dom_sf"/>
</dbReference>
<dbReference type="InterPro" id="IPR006683">
    <property type="entry name" value="Thioestr_dom"/>
</dbReference>
<evidence type="ECO:0000313" key="5">
    <source>
        <dbReference type="Proteomes" id="UP001500839"/>
    </source>
</evidence>
<organism evidence="4 5">
    <name type="scientific">Tomitella cavernea</name>
    <dbReference type="NCBI Taxonomy" id="1387982"/>
    <lineage>
        <taxon>Bacteria</taxon>
        <taxon>Bacillati</taxon>
        <taxon>Actinomycetota</taxon>
        <taxon>Actinomycetes</taxon>
        <taxon>Mycobacteriales</taxon>
        <taxon>Tomitella</taxon>
    </lineage>
</organism>
<evidence type="ECO:0000313" key="4">
    <source>
        <dbReference type="EMBL" id="GAA4802412.1"/>
    </source>
</evidence>
<reference evidence="5" key="1">
    <citation type="journal article" date="2019" name="Int. J. Syst. Evol. Microbiol.">
        <title>The Global Catalogue of Microorganisms (GCM) 10K type strain sequencing project: providing services to taxonomists for standard genome sequencing and annotation.</title>
        <authorList>
            <consortium name="The Broad Institute Genomics Platform"/>
            <consortium name="The Broad Institute Genome Sequencing Center for Infectious Disease"/>
            <person name="Wu L."/>
            <person name="Ma J."/>
        </authorList>
    </citation>
    <scope>NUCLEOTIDE SEQUENCE [LARGE SCALE GENOMIC DNA]</scope>
    <source>
        <strain evidence="5">JCM 18542</strain>
    </source>
</reference>
<dbReference type="Gene3D" id="3.10.129.10">
    <property type="entry name" value="Hotdog Thioesterase"/>
    <property type="match status" value="1"/>
</dbReference>
<protein>
    <recommendedName>
        <fullName evidence="3">Thioesterase domain-containing protein</fullName>
    </recommendedName>
</protein>
<evidence type="ECO:0000256" key="2">
    <source>
        <dbReference type="ARBA" id="ARBA00022801"/>
    </source>
</evidence>
<gene>
    <name evidence="4" type="ORF">GCM10023353_00390</name>
</gene>
<proteinExistence type="inferred from homology"/>
<keyword evidence="5" id="KW-1185">Reference proteome</keyword>
<sequence>MVPTVCRGASARHDLRGNRCGDLRAAESDSAAGRRRGTITEEDAMADTLTDEQWRGLMPLAKHLRLELMEASPERVVARVRHAPELCTAGGILHGGTIMALADSAGAVAAFLNLREGAGTSTTSSNTVFLRGVAGGTVTATARPLHVGRRTIAVVVELVDDDGRPVAQVTQSQAVLT</sequence>
<dbReference type="SUPFAM" id="SSF54637">
    <property type="entry name" value="Thioesterase/thiol ester dehydrase-isomerase"/>
    <property type="match status" value="1"/>
</dbReference>
<name>A0ABP9C3B8_9ACTN</name>
<comment type="caution">
    <text evidence="4">The sequence shown here is derived from an EMBL/GenBank/DDBJ whole genome shotgun (WGS) entry which is preliminary data.</text>
</comment>
<feature type="domain" description="Thioesterase" evidence="3">
    <location>
        <begin position="90"/>
        <end position="166"/>
    </location>
</feature>